<organism evidence="1 2">
    <name type="scientific">Glaciecola nitratireducens (strain JCM 12485 / KCTC 12276 / FR1064)</name>
    <dbReference type="NCBI Taxonomy" id="1085623"/>
    <lineage>
        <taxon>Bacteria</taxon>
        <taxon>Pseudomonadati</taxon>
        <taxon>Pseudomonadota</taxon>
        <taxon>Gammaproteobacteria</taxon>
        <taxon>Alteromonadales</taxon>
        <taxon>Alteromonadaceae</taxon>
        <taxon>Brumicola</taxon>
    </lineage>
</organism>
<sequence>MQHGTFNTQGLLYTADTAQGRQAAIITVNLKTGEAKIKKGEPEKVRLYHVKTLNI</sequence>
<accession>G4QM90</accession>
<protein>
    <submittedName>
        <fullName evidence="1">Uncharacterized protein</fullName>
    </submittedName>
</protein>
<dbReference type="EMBL" id="CP003060">
    <property type="protein sequence ID" value="AEP30742.1"/>
    <property type="molecule type" value="Genomic_DNA"/>
</dbReference>
<evidence type="ECO:0000313" key="2">
    <source>
        <dbReference type="Proteomes" id="UP000009282"/>
    </source>
</evidence>
<name>G4QM90_GLANF</name>
<reference evidence="1 2" key="1">
    <citation type="journal article" date="2011" name="J. Bacteriol.">
        <title>Complete genome sequence of seawater bacterium Glaciecola nitratireducens FR1064T.</title>
        <authorList>
            <person name="Bian F."/>
            <person name="Qin Q.L."/>
            <person name="Xie B.B."/>
            <person name="Shu Y.L."/>
            <person name="Zhang X.Y."/>
            <person name="Yu Y."/>
            <person name="Chen B."/>
            <person name="Chen X.L."/>
            <person name="Zhou B.C."/>
            <person name="Zhang Y.Z."/>
        </authorList>
    </citation>
    <scope>NUCLEOTIDE SEQUENCE [LARGE SCALE GENOMIC DNA]</scope>
    <source>
        <strain evidence="2">JCM 12485 / KCTC 12276 / FR1064</strain>
    </source>
</reference>
<proteinExistence type="predicted"/>
<evidence type="ECO:0000313" key="1">
    <source>
        <dbReference type="EMBL" id="AEP30742.1"/>
    </source>
</evidence>
<dbReference type="KEGG" id="gni:GNIT_2645"/>
<dbReference type="Proteomes" id="UP000009282">
    <property type="component" value="Chromosome"/>
</dbReference>
<gene>
    <name evidence="1" type="ordered locus">GNIT_2645</name>
</gene>
<keyword evidence="2" id="KW-1185">Reference proteome</keyword>
<dbReference type="HOGENOM" id="CLU_3025866_0_0_6"/>
<dbReference type="AlphaFoldDB" id="G4QM90"/>